<protein>
    <recommendedName>
        <fullName evidence="3">DUF721 domain-containing protein</fullName>
    </recommendedName>
</protein>
<dbReference type="Proteomes" id="UP000620139">
    <property type="component" value="Unassembled WGS sequence"/>
</dbReference>
<name>A0A931IUY6_9BURK</name>
<gene>
    <name evidence="1" type="ORF">I7X43_10370</name>
</gene>
<organism evidence="1 2">
    <name type="scientific">Inhella gelatinilytica</name>
    <dbReference type="NCBI Taxonomy" id="2795030"/>
    <lineage>
        <taxon>Bacteria</taxon>
        <taxon>Pseudomonadati</taxon>
        <taxon>Pseudomonadota</taxon>
        <taxon>Betaproteobacteria</taxon>
        <taxon>Burkholderiales</taxon>
        <taxon>Sphaerotilaceae</taxon>
        <taxon>Inhella</taxon>
    </lineage>
</organism>
<keyword evidence="2" id="KW-1185">Reference proteome</keyword>
<comment type="caution">
    <text evidence="1">The sequence shown here is derived from an EMBL/GenBank/DDBJ whole genome shotgun (WGS) entry which is preliminary data.</text>
</comment>
<evidence type="ECO:0000313" key="1">
    <source>
        <dbReference type="EMBL" id="MBH9553252.1"/>
    </source>
</evidence>
<evidence type="ECO:0008006" key="3">
    <source>
        <dbReference type="Google" id="ProtNLM"/>
    </source>
</evidence>
<dbReference type="EMBL" id="JAEDAL010000004">
    <property type="protein sequence ID" value="MBH9553252.1"/>
    <property type="molecule type" value="Genomic_DNA"/>
</dbReference>
<sequence length="108" mass="11535">MRPSRPTPPAVPAPLSVQQALRASDPLRELGRRMAASRDCLECVKVAIPPSLRGVVQAGPVDESGWTLLVQNAAAAAKLRQLKPHLDLLLAERMGAGIALRIKVLTQS</sequence>
<reference evidence="1" key="1">
    <citation type="submission" date="2020-12" db="EMBL/GenBank/DDBJ databases">
        <title>The genome sequence of Inhella sp. 4Y17.</title>
        <authorList>
            <person name="Liu Y."/>
        </authorList>
    </citation>
    <scope>NUCLEOTIDE SEQUENCE</scope>
    <source>
        <strain evidence="1">4Y10</strain>
    </source>
</reference>
<dbReference type="RefSeq" id="WP_198100860.1">
    <property type="nucleotide sequence ID" value="NZ_JAEDAL010000004.1"/>
</dbReference>
<accession>A0A931IUY6</accession>
<proteinExistence type="predicted"/>
<dbReference type="AlphaFoldDB" id="A0A931IUY6"/>
<evidence type="ECO:0000313" key="2">
    <source>
        <dbReference type="Proteomes" id="UP000620139"/>
    </source>
</evidence>